<keyword evidence="2" id="KW-1133">Transmembrane helix</keyword>
<feature type="compositionally biased region" description="Basic and acidic residues" evidence="1">
    <location>
        <begin position="51"/>
        <end position="64"/>
    </location>
</feature>
<evidence type="ECO:0000313" key="5">
    <source>
        <dbReference type="Proteomes" id="UP000199126"/>
    </source>
</evidence>
<dbReference type="AlphaFoldDB" id="A0A1H8WK08"/>
<keyword evidence="2" id="KW-0812">Transmembrane</keyword>
<evidence type="ECO:0000256" key="1">
    <source>
        <dbReference type="SAM" id="MobiDB-lite"/>
    </source>
</evidence>
<dbReference type="RefSeq" id="WP_211609325.1">
    <property type="nucleotide sequence ID" value="NZ_FODV01000032.1"/>
</dbReference>
<evidence type="ECO:0000259" key="3">
    <source>
        <dbReference type="Pfam" id="PF13559"/>
    </source>
</evidence>
<evidence type="ECO:0000256" key="2">
    <source>
        <dbReference type="SAM" id="Phobius"/>
    </source>
</evidence>
<feature type="transmembrane region" description="Helical" evidence="2">
    <location>
        <begin position="108"/>
        <end position="134"/>
    </location>
</feature>
<sequence length="247" mass="26512">MNRERVVAVVVALACVASMGVASTTLESSLTSNPDDAIELDYDTLPIGREDAAEVKQEVERNEANEQSQSSSSSSSSASASASSSSSSSSSASSDSSSQTDERSLLDIILALLEALLPYLIGALVVLTVVGLAYRYRRRLVAPFLALVSSSERDDGGDDGERVEWRPQDDVEAAWHELVQAAGVNRPHAKTPAECADEAVAAGYDPDAVYQLRRAFEDVRYGEMTLTDDHREQVARSRRELGLGGSR</sequence>
<protein>
    <recommendedName>
        <fullName evidence="3">Protein-glutamine gamma-glutamyltransferase-like C-terminal domain-containing protein</fullName>
    </recommendedName>
</protein>
<dbReference type="EMBL" id="FODV01000032">
    <property type="protein sequence ID" value="SEP27995.1"/>
    <property type="molecule type" value="Genomic_DNA"/>
</dbReference>
<feature type="domain" description="Protein-glutamine gamma-glutamyltransferase-like C-terminal" evidence="3">
    <location>
        <begin position="173"/>
        <end position="236"/>
    </location>
</feature>
<dbReference type="InterPro" id="IPR025403">
    <property type="entry name" value="TgpA-like_C"/>
</dbReference>
<name>A0A1H8WK08_9EURY</name>
<keyword evidence="5" id="KW-1185">Reference proteome</keyword>
<gene>
    <name evidence="4" type="ORF">SAMN04487948_1325</name>
</gene>
<dbReference type="Pfam" id="PF13559">
    <property type="entry name" value="DUF4129"/>
    <property type="match status" value="1"/>
</dbReference>
<feature type="compositionally biased region" description="Low complexity" evidence="1">
    <location>
        <begin position="67"/>
        <end position="98"/>
    </location>
</feature>
<dbReference type="Proteomes" id="UP000199126">
    <property type="component" value="Unassembled WGS sequence"/>
</dbReference>
<accession>A0A1H8WK08</accession>
<reference evidence="5" key="1">
    <citation type="submission" date="2016-10" db="EMBL/GenBank/DDBJ databases">
        <authorList>
            <person name="Varghese N."/>
            <person name="Submissions S."/>
        </authorList>
    </citation>
    <scope>NUCLEOTIDE SEQUENCE [LARGE SCALE GENOMIC DNA]</scope>
    <source>
        <strain evidence="5">CGMCC 1.10121</strain>
    </source>
</reference>
<dbReference type="OrthoDB" id="206550at2157"/>
<feature type="region of interest" description="Disordered" evidence="1">
    <location>
        <begin position="51"/>
        <end position="98"/>
    </location>
</feature>
<organism evidence="4 5">
    <name type="scientific">Halogranum amylolyticum</name>
    <dbReference type="NCBI Taxonomy" id="660520"/>
    <lineage>
        <taxon>Archaea</taxon>
        <taxon>Methanobacteriati</taxon>
        <taxon>Methanobacteriota</taxon>
        <taxon>Stenosarchaea group</taxon>
        <taxon>Halobacteria</taxon>
        <taxon>Halobacteriales</taxon>
        <taxon>Haloferacaceae</taxon>
    </lineage>
</organism>
<proteinExistence type="predicted"/>
<evidence type="ECO:0000313" key="4">
    <source>
        <dbReference type="EMBL" id="SEP27995.1"/>
    </source>
</evidence>
<keyword evidence="2" id="KW-0472">Membrane</keyword>